<dbReference type="AlphaFoldDB" id="A0A6B0QY66"/>
<evidence type="ECO:0000256" key="2">
    <source>
        <dbReference type="ARBA" id="ARBA00004604"/>
    </source>
</evidence>
<dbReference type="InterPro" id="IPR010666">
    <property type="entry name" value="Znf_GRF"/>
</dbReference>
<dbReference type="Pfam" id="PF06839">
    <property type="entry name" value="Zn_ribbon_GRF"/>
    <property type="match status" value="1"/>
</dbReference>
<sequence length="563" mass="63857">MATSRDRLGTLEAEGSSGRQGYSGVEVVLSSDPATPAPLCPHGPTLLFVKVNQGKEETRRFYACSACRDRKDCNFFLWEDEKLSGARLAAREAHNRSCQPPLSRSQCVERYLKFIELPLSQRKFCQSCQQLLLPDDEEKHHEHHQVVGDVSITQLKRPSKLLYPLENKKTNAQYLFADRSCLFLVDLLSNLGFRRVLCVGTPRLHELIRLKESGDTKSNIRSLLLDIDFRYSQFYMEDSFCHYNMFNHHFFDGKAALEVCKTFLQEDKGEGVIMVTDPPFGGLVEPLAVTFKKLIAMWKEGHSQDNSQKELPIFWIFPYFFESRICQFFPSFCMLDYQVDYDNHALYKHGKTGRKQSPVRIFTNIPPNKIILPIEEGYRMAGNGTIAFSAKKREMTLPCLPGSTVAFAITVLFQTILARALKTAALFVNNPQKCAIPEGPISAKLIVAFSVRHCLHRWGGRVSSLYGIKEIDFQLIHFEASLQETTKCGLPALKSRPVLQRLSVLVSLSSLEAYWGRGLWTSWTQGASELCLAHGDVRDNQLQDPWLPSFFHKPGKLTQLTGS</sequence>
<keyword evidence="10" id="KW-0862">Zinc</keyword>
<comment type="subcellular location">
    <subcellularLocation>
        <location evidence="1">Cytoplasm</location>
    </subcellularLocation>
    <subcellularLocation>
        <location evidence="2">Nucleus</location>
        <location evidence="2">Nucleolus</location>
    </subcellularLocation>
</comment>
<keyword evidence="4" id="KW-0963">Cytoplasm</keyword>
<accession>A0A6B0QY66</accession>
<evidence type="ECO:0000256" key="7">
    <source>
        <dbReference type="ARBA" id="ARBA00022691"/>
    </source>
</evidence>
<dbReference type="PANTHER" id="PTHR13493">
    <property type="entry name" value="ZINC FINGER CCHC DOMAIN-CONTAINING"/>
    <property type="match status" value="1"/>
</dbReference>
<evidence type="ECO:0000256" key="12">
    <source>
        <dbReference type="ARBA" id="ARBA00032078"/>
    </source>
</evidence>
<dbReference type="PANTHER" id="PTHR13493:SF3">
    <property type="entry name" value="RRNA N6-ADENOSINE-METHYLTRANSFERASE ZCCHC4"/>
    <property type="match status" value="1"/>
</dbReference>
<comment type="function">
    <text evidence="13">rRNA N6-methyltransferase that specifically methylates the adenine in position 4220 of 28S rRNA. N6-methylation of adenine(4220) in 28S rRNA is required for translation.</text>
</comment>
<keyword evidence="6" id="KW-0808">Transferase</keyword>
<evidence type="ECO:0000256" key="11">
    <source>
        <dbReference type="ARBA" id="ARBA00023242"/>
    </source>
</evidence>
<dbReference type="InterPro" id="IPR039846">
    <property type="entry name" value="ZCCHC4"/>
</dbReference>
<evidence type="ECO:0000256" key="13">
    <source>
        <dbReference type="ARBA" id="ARBA00046086"/>
    </source>
</evidence>
<evidence type="ECO:0000256" key="5">
    <source>
        <dbReference type="ARBA" id="ARBA00022603"/>
    </source>
</evidence>
<dbReference type="PROSITE" id="PS00092">
    <property type="entry name" value="N6_MTASE"/>
    <property type="match status" value="1"/>
</dbReference>
<comment type="similarity">
    <text evidence="3">Belongs to the ZCCHC4 family.</text>
</comment>
<evidence type="ECO:0000259" key="16">
    <source>
        <dbReference type="PROSITE" id="PS51999"/>
    </source>
</evidence>
<keyword evidence="7" id="KW-0949">S-adenosyl-L-methionine</keyword>
<dbReference type="Proteomes" id="UP000322234">
    <property type="component" value="Unassembled WGS sequence"/>
</dbReference>
<dbReference type="Pfam" id="PF10237">
    <property type="entry name" value="N6-adenineMlase"/>
    <property type="match status" value="1"/>
</dbReference>
<dbReference type="PROSITE" id="PS51999">
    <property type="entry name" value="ZF_GRF"/>
    <property type="match status" value="1"/>
</dbReference>
<reference evidence="17" key="1">
    <citation type="submission" date="2019-10" db="EMBL/GenBank/DDBJ databases">
        <title>The sequence and de novo assembly of the wild yak genome.</title>
        <authorList>
            <person name="Liu Y."/>
        </authorList>
    </citation>
    <scope>NUCLEOTIDE SEQUENCE [LARGE SCALE GENOMIC DNA]</scope>
    <source>
        <strain evidence="17">WY2019</strain>
    </source>
</reference>
<dbReference type="InterPro" id="IPR041370">
    <property type="entry name" value="Mlase_EEF1AKMT1/ZCCHC4"/>
</dbReference>
<dbReference type="GO" id="GO:0008988">
    <property type="term" value="F:rRNA (adenine-N6-)-methyltransferase activity"/>
    <property type="evidence" value="ECO:0007669"/>
    <property type="project" value="InterPro"/>
</dbReference>
<organism evidence="17 18">
    <name type="scientific">Bos mutus</name>
    <name type="common">wild yak</name>
    <dbReference type="NCBI Taxonomy" id="72004"/>
    <lineage>
        <taxon>Eukaryota</taxon>
        <taxon>Metazoa</taxon>
        <taxon>Chordata</taxon>
        <taxon>Craniata</taxon>
        <taxon>Vertebrata</taxon>
        <taxon>Euteleostomi</taxon>
        <taxon>Mammalia</taxon>
        <taxon>Eutheria</taxon>
        <taxon>Laurasiatheria</taxon>
        <taxon>Artiodactyla</taxon>
        <taxon>Ruminantia</taxon>
        <taxon>Pecora</taxon>
        <taxon>Bovidae</taxon>
        <taxon>Bovinae</taxon>
        <taxon>Bos</taxon>
    </lineage>
</organism>
<keyword evidence="11" id="KW-0539">Nucleus</keyword>
<keyword evidence="8" id="KW-0479">Metal-binding</keyword>
<evidence type="ECO:0000256" key="14">
    <source>
        <dbReference type="ARBA" id="ARBA00049767"/>
    </source>
</evidence>
<evidence type="ECO:0000256" key="3">
    <source>
        <dbReference type="ARBA" id="ARBA00008246"/>
    </source>
</evidence>
<gene>
    <name evidence="17" type="ORF">E5288_WYG011981</name>
</gene>
<dbReference type="GO" id="GO:0005737">
    <property type="term" value="C:cytoplasm"/>
    <property type="evidence" value="ECO:0007669"/>
    <property type="project" value="UniProtKB-SubCell"/>
</dbReference>
<evidence type="ECO:0000256" key="15">
    <source>
        <dbReference type="PROSITE-ProRule" id="PRU01343"/>
    </source>
</evidence>
<dbReference type="EMBL" id="VBQZ03000008">
    <property type="protein sequence ID" value="MXQ81697.1"/>
    <property type="molecule type" value="Genomic_DNA"/>
</dbReference>
<protein>
    <recommendedName>
        <fullName evidence="14">rRNA N(6)-adenosine-methyltransferase ZCCHC4</fullName>
    </recommendedName>
    <alternativeName>
        <fullName evidence="12">Zinc finger CCHC domain-containing protein 4</fullName>
    </alternativeName>
</protein>
<proteinExistence type="inferred from homology"/>
<dbReference type="GO" id="GO:0008270">
    <property type="term" value="F:zinc ion binding"/>
    <property type="evidence" value="ECO:0007669"/>
    <property type="project" value="UniProtKB-KW"/>
</dbReference>
<evidence type="ECO:0000256" key="8">
    <source>
        <dbReference type="ARBA" id="ARBA00022723"/>
    </source>
</evidence>
<evidence type="ECO:0000313" key="17">
    <source>
        <dbReference type="EMBL" id="MXQ81697.1"/>
    </source>
</evidence>
<feature type="domain" description="GRF-type" evidence="16">
    <location>
        <begin position="40"/>
        <end position="82"/>
    </location>
</feature>
<evidence type="ECO:0000313" key="18">
    <source>
        <dbReference type="Proteomes" id="UP000322234"/>
    </source>
</evidence>
<evidence type="ECO:0000256" key="10">
    <source>
        <dbReference type="ARBA" id="ARBA00022833"/>
    </source>
</evidence>
<comment type="caution">
    <text evidence="17">The sequence shown here is derived from an EMBL/GenBank/DDBJ whole genome shotgun (WGS) entry which is preliminary data.</text>
</comment>
<evidence type="ECO:0000256" key="9">
    <source>
        <dbReference type="ARBA" id="ARBA00022771"/>
    </source>
</evidence>
<dbReference type="GO" id="GO:0005730">
    <property type="term" value="C:nucleolus"/>
    <property type="evidence" value="ECO:0007669"/>
    <property type="project" value="UniProtKB-SubCell"/>
</dbReference>
<keyword evidence="18" id="KW-1185">Reference proteome</keyword>
<evidence type="ECO:0000256" key="6">
    <source>
        <dbReference type="ARBA" id="ARBA00022679"/>
    </source>
</evidence>
<evidence type="ECO:0000256" key="4">
    <source>
        <dbReference type="ARBA" id="ARBA00022490"/>
    </source>
</evidence>
<name>A0A6B0QY66_9CETA</name>
<keyword evidence="5" id="KW-0489">Methyltransferase</keyword>
<keyword evidence="9 15" id="KW-0863">Zinc-finger</keyword>
<dbReference type="GO" id="GO:0003676">
    <property type="term" value="F:nucleic acid binding"/>
    <property type="evidence" value="ECO:0007669"/>
    <property type="project" value="InterPro"/>
</dbReference>
<dbReference type="InterPro" id="IPR002052">
    <property type="entry name" value="DNA_methylase_N6_adenine_CS"/>
</dbReference>
<evidence type="ECO:0000256" key="1">
    <source>
        <dbReference type="ARBA" id="ARBA00004496"/>
    </source>
</evidence>